<evidence type="ECO:0000256" key="2">
    <source>
        <dbReference type="ARBA" id="ARBA00001947"/>
    </source>
</evidence>
<dbReference type="PANTHER" id="PTHR42904:SF6">
    <property type="entry name" value="NAD-CAPPED RNA HYDROLASE NUDT12"/>
    <property type="match status" value="1"/>
</dbReference>
<evidence type="ECO:0000256" key="3">
    <source>
        <dbReference type="ARBA" id="ARBA00009595"/>
    </source>
</evidence>
<dbReference type="GO" id="GO:0046872">
    <property type="term" value="F:metal ion binding"/>
    <property type="evidence" value="ECO:0007669"/>
    <property type="project" value="UniProtKB-KW"/>
</dbReference>
<accession>A0A6L5YWK0</accession>
<evidence type="ECO:0000256" key="8">
    <source>
        <dbReference type="ARBA" id="ARBA00023027"/>
    </source>
</evidence>
<dbReference type="Gene3D" id="3.90.79.10">
    <property type="entry name" value="Nucleoside Triphosphate Pyrophosphohydrolase"/>
    <property type="match status" value="1"/>
</dbReference>
<evidence type="ECO:0000313" key="12">
    <source>
        <dbReference type="Proteomes" id="UP000474957"/>
    </source>
</evidence>
<comment type="similarity">
    <text evidence="3">Belongs to the Nudix hydrolase family. NudC subfamily.</text>
</comment>
<dbReference type="InterPro" id="IPR000086">
    <property type="entry name" value="NUDIX_hydrolase_dom"/>
</dbReference>
<dbReference type="Gene3D" id="3.90.79.20">
    <property type="match status" value="1"/>
</dbReference>
<organism evidence="11 12">
    <name type="scientific">Halovulum marinum</name>
    <dbReference type="NCBI Taxonomy" id="2662447"/>
    <lineage>
        <taxon>Bacteria</taxon>
        <taxon>Pseudomonadati</taxon>
        <taxon>Pseudomonadota</taxon>
        <taxon>Alphaproteobacteria</taxon>
        <taxon>Rhodobacterales</taxon>
        <taxon>Paracoccaceae</taxon>
        <taxon>Halovulum</taxon>
    </lineage>
</organism>
<dbReference type="Pfam" id="PF09296">
    <property type="entry name" value="NUDIX-like"/>
    <property type="match status" value="1"/>
</dbReference>
<dbReference type="InterPro" id="IPR015375">
    <property type="entry name" value="NADH_PPase-like_N"/>
</dbReference>
<keyword evidence="7" id="KW-0460">Magnesium</keyword>
<dbReference type="Pfam" id="PF09297">
    <property type="entry name" value="Zn_ribbon_NUD"/>
    <property type="match status" value="1"/>
</dbReference>
<proteinExistence type="inferred from homology"/>
<dbReference type="GO" id="GO:0035529">
    <property type="term" value="F:NADH pyrophosphatase activity"/>
    <property type="evidence" value="ECO:0007669"/>
    <property type="project" value="TreeGrafter"/>
</dbReference>
<dbReference type="CDD" id="cd03429">
    <property type="entry name" value="NUDIX_NADH_pyrophosphatase_Nudt13"/>
    <property type="match status" value="1"/>
</dbReference>
<keyword evidence="12" id="KW-1185">Reference proteome</keyword>
<comment type="catalytic activity">
    <reaction evidence="9">
        <text>a 5'-end NAD(+)-phospho-ribonucleoside in mRNA + H2O = a 5'-end phospho-adenosine-phospho-ribonucleoside in mRNA + beta-nicotinamide D-ribonucleotide + 2 H(+)</text>
        <dbReference type="Rhea" id="RHEA:60876"/>
        <dbReference type="Rhea" id="RHEA-COMP:15698"/>
        <dbReference type="Rhea" id="RHEA-COMP:15719"/>
        <dbReference type="ChEBI" id="CHEBI:14649"/>
        <dbReference type="ChEBI" id="CHEBI:15377"/>
        <dbReference type="ChEBI" id="CHEBI:15378"/>
        <dbReference type="ChEBI" id="CHEBI:144029"/>
        <dbReference type="ChEBI" id="CHEBI:144051"/>
    </reaction>
    <physiologicalReaction direction="left-to-right" evidence="9">
        <dbReference type="Rhea" id="RHEA:60877"/>
    </physiologicalReaction>
</comment>
<dbReference type="AlphaFoldDB" id="A0A6L5YWK0"/>
<dbReference type="PROSITE" id="PS51462">
    <property type="entry name" value="NUDIX"/>
    <property type="match status" value="1"/>
</dbReference>
<dbReference type="InterPro" id="IPR049734">
    <property type="entry name" value="NudC-like_C"/>
</dbReference>
<evidence type="ECO:0000256" key="7">
    <source>
        <dbReference type="ARBA" id="ARBA00022842"/>
    </source>
</evidence>
<evidence type="ECO:0000313" key="11">
    <source>
        <dbReference type="EMBL" id="MSU88567.1"/>
    </source>
</evidence>
<evidence type="ECO:0000256" key="1">
    <source>
        <dbReference type="ARBA" id="ARBA00001946"/>
    </source>
</evidence>
<gene>
    <name evidence="11" type="primary">nudC</name>
    <name evidence="11" type="ORF">GE300_02900</name>
</gene>
<comment type="cofactor">
    <cofactor evidence="1">
        <name>Mg(2+)</name>
        <dbReference type="ChEBI" id="CHEBI:18420"/>
    </cofactor>
</comment>
<feature type="domain" description="Nudix hydrolase" evidence="10">
    <location>
        <begin position="177"/>
        <end position="301"/>
    </location>
</feature>
<protein>
    <recommendedName>
        <fullName evidence="4">NAD(+) diphosphatase</fullName>
        <ecNumber evidence="4">3.6.1.22</ecNumber>
    </recommendedName>
</protein>
<dbReference type="GO" id="GO:0019677">
    <property type="term" value="P:NAD+ catabolic process"/>
    <property type="evidence" value="ECO:0007669"/>
    <property type="project" value="TreeGrafter"/>
</dbReference>
<dbReference type="Proteomes" id="UP000474957">
    <property type="component" value="Unassembled WGS sequence"/>
</dbReference>
<dbReference type="PROSITE" id="PS00893">
    <property type="entry name" value="NUDIX_BOX"/>
    <property type="match status" value="1"/>
</dbReference>
<dbReference type="InterPro" id="IPR015797">
    <property type="entry name" value="NUDIX_hydrolase-like_dom_sf"/>
</dbReference>
<keyword evidence="5" id="KW-0479">Metal-binding</keyword>
<dbReference type="InterPro" id="IPR050241">
    <property type="entry name" value="NAD-cap_RNA_hydrolase_NudC"/>
</dbReference>
<name>A0A6L5YWK0_9RHOB</name>
<dbReference type="PANTHER" id="PTHR42904">
    <property type="entry name" value="NUDIX HYDROLASE, NUDC SUBFAMILY"/>
    <property type="match status" value="1"/>
</dbReference>
<evidence type="ECO:0000256" key="5">
    <source>
        <dbReference type="ARBA" id="ARBA00022723"/>
    </source>
</evidence>
<dbReference type="RefSeq" id="WP_154444648.1">
    <property type="nucleotide sequence ID" value="NZ_WIND01000001.1"/>
</dbReference>
<dbReference type="SUPFAM" id="SSF55811">
    <property type="entry name" value="Nudix"/>
    <property type="match status" value="1"/>
</dbReference>
<evidence type="ECO:0000256" key="9">
    <source>
        <dbReference type="ARBA" id="ARBA00023679"/>
    </source>
</evidence>
<dbReference type="InterPro" id="IPR020084">
    <property type="entry name" value="NUDIX_hydrolase_CS"/>
</dbReference>
<dbReference type="NCBIfam" id="NF001299">
    <property type="entry name" value="PRK00241.1"/>
    <property type="match status" value="1"/>
</dbReference>
<dbReference type="InterPro" id="IPR015376">
    <property type="entry name" value="Znr_NADH_PPase"/>
</dbReference>
<dbReference type="GO" id="GO:0005829">
    <property type="term" value="C:cytosol"/>
    <property type="evidence" value="ECO:0007669"/>
    <property type="project" value="TreeGrafter"/>
</dbReference>
<sequence>MFDSETVLFAGGRIDRAAHLRMRADALLADPEARSMVMWRGKALFEDDAAPRLAWLPPDAPILGDAAEPPIFLGLDGTAPRFAHDISGWADPVADAAPGFADTSINRHPAAGGLGFQDLRGAMSRLDPTDAGDAVTAKGIFGWHASHRFCARCGAPSRVAQAGWQRVCDACGGSHFPRTDPVVIMLVLHRGRLLMGRSPAWPEGMFSLLAGFMEPGESIEAAVRREVIEETGVRVGRVGYLASQPWPFPASLMIGCWAEALSDEIVLDPVELEDAFWISREGLLAERTAESPRLRPARRGAIAHFLIEHWLAGRLDLPL</sequence>
<dbReference type="EMBL" id="WIND01000001">
    <property type="protein sequence ID" value="MSU88567.1"/>
    <property type="molecule type" value="Genomic_DNA"/>
</dbReference>
<dbReference type="EC" id="3.6.1.22" evidence="4"/>
<comment type="caution">
    <text evidence="11">The sequence shown here is derived from an EMBL/GenBank/DDBJ whole genome shotgun (WGS) entry which is preliminary data.</text>
</comment>
<evidence type="ECO:0000256" key="4">
    <source>
        <dbReference type="ARBA" id="ARBA00012381"/>
    </source>
</evidence>
<dbReference type="Pfam" id="PF00293">
    <property type="entry name" value="NUDIX"/>
    <property type="match status" value="1"/>
</dbReference>
<comment type="cofactor">
    <cofactor evidence="2">
        <name>Zn(2+)</name>
        <dbReference type="ChEBI" id="CHEBI:29105"/>
    </cofactor>
</comment>
<reference evidence="11 12" key="1">
    <citation type="submission" date="2019-10" db="EMBL/GenBank/DDBJ databases">
        <title>Cognatihalovulum marinum gen. nov. sp. nov., a new member of the family Rhodobacteraceae isolated from deep seawater of the Northwest Indian Ocean.</title>
        <authorList>
            <person name="Ruan C."/>
            <person name="Wang J."/>
            <person name="Zheng X."/>
            <person name="Song L."/>
            <person name="Zhu Y."/>
            <person name="Huang Y."/>
            <person name="Lu Z."/>
            <person name="Du W."/>
            <person name="Huang L."/>
            <person name="Dai X."/>
        </authorList>
    </citation>
    <scope>NUCLEOTIDE SEQUENCE [LARGE SCALE GENOMIC DNA]</scope>
    <source>
        <strain evidence="11 12">2CG4</strain>
    </source>
</reference>
<dbReference type="GO" id="GO:0006742">
    <property type="term" value="P:NADP+ catabolic process"/>
    <property type="evidence" value="ECO:0007669"/>
    <property type="project" value="TreeGrafter"/>
</dbReference>
<keyword evidence="8" id="KW-0520">NAD</keyword>
<keyword evidence="6 11" id="KW-0378">Hydrolase</keyword>
<evidence type="ECO:0000256" key="6">
    <source>
        <dbReference type="ARBA" id="ARBA00022801"/>
    </source>
</evidence>
<evidence type="ECO:0000259" key="10">
    <source>
        <dbReference type="PROSITE" id="PS51462"/>
    </source>
</evidence>